<organism evidence="2 3">
    <name type="scientific">Folsomia candida</name>
    <name type="common">Springtail</name>
    <dbReference type="NCBI Taxonomy" id="158441"/>
    <lineage>
        <taxon>Eukaryota</taxon>
        <taxon>Metazoa</taxon>
        <taxon>Ecdysozoa</taxon>
        <taxon>Arthropoda</taxon>
        <taxon>Hexapoda</taxon>
        <taxon>Collembola</taxon>
        <taxon>Entomobryomorpha</taxon>
        <taxon>Isotomoidea</taxon>
        <taxon>Isotomidae</taxon>
        <taxon>Proisotominae</taxon>
        <taxon>Folsomia</taxon>
    </lineage>
</organism>
<dbReference type="PANTHER" id="PTHR45786:SF74">
    <property type="entry name" value="ATP-DEPENDENT DNA HELICASE"/>
    <property type="match status" value="1"/>
</dbReference>
<dbReference type="PANTHER" id="PTHR45786">
    <property type="entry name" value="DNA BINDING PROTEIN-LIKE"/>
    <property type="match status" value="1"/>
</dbReference>
<accession>A0A226DPD2</accession>
<dbReference type="EMBL" id="LNIX01000014">
    <property type="protein sequence ID" value="OXA46878.1"/>
    <property type="molecule type" value="Genomic_DNA"/>
</dbReference>
<dbReference type="GO" id="GO:0016301">
    <property type="term" value="F:kinase activity"/>
    <property type="evidence" value="ECO:0007669"/>
    <property type="project" value="UniProtKB-KW"/>
</dbReference>
<keyword evidence="2" id="KW-0418">Kinase</keyword>
<feature type="region of interest" description="Disordered" evidence="1">
    <location>
        <begin position="86"/>
        <end position="105"/>
    </location>
</feature>
<dbReference type="Proteomes" id="UP000198287">
    <property type="component" value="Unassembled WGS sequence"/>
</dbReference>
<keyword evidence="2" id="KW-0808">Transferase</keyword>
<protein>
    <submittedName>
        <fullName evidence="2">Phosphatidylinositol 4-kinase beta 1</fullName>
    </submittedName>
</protein>
<name>A0A226DPD2_FOLCA</name>
<dbReference type="STRING" id="158441.A0A226DPD2"/>
<reference evidence="2 3" key="1">
    <citation type="submission" date="2015-12" db="EMBL/GenBank/DDBJ databases">
        <title>The genome of Folsomia candida.</title>
        <authorList>
            <person name="Faddeeva A."/>
            <person name="Derks M.F."/>
            <person name="Anvar Y."/>
            <person name="Smit S."/>
            <person name="Van Straalen N."/>
            <person name="Roelofs D."/>
        </authorList>
    </citation>
    <scope>NUCLEOTIDE SEQUENCE [LARGE SCALE GENOMIC DNA]</scope>
    <source>
        <strain evidence="2 3">VU population</strain>
        <tissue evidence="2">Whole body</tissue>
    </source>
</reference>
<comment type="caution">
    <text evidence="2">The sequence shown here is derived from an EMBL/GenBank/DDBJ whole genome shotgun (WGS) entry which is preliminary data.</text>
</comment>
<evidence type="ECO:0000256" key="1">
    <source>
        <dbReference type="SAM" id="MobiDB-lite"/>
    </source>
</evidence>
<sequence>MSGHRLFVFSVHMFALNKFAMSGHRLFVFSVHMFDVFCLHRSLSPYVAPGLIYQRPRTRNSPGETLNSGLNANYEFIFVTTACPTMESVPSTSTSRGRKHRASLSVEDMEKLRAADRLRKSRKKDEVNRQVIPATILCVYLFADMEVRDCRRMPLSSTERSRIHRAGESLNATERRRRSDRIRAQQNRAAETEQVEAARKAKIADRLRQVRLSQENADPPEIQSLDSLDEISIDEHYCGKMSIICASCSSRNFPGEVTSNDTSFTKCCQKGKVGLPPVRTTDLLETLMKGQHEKSKNFMEYIRSFNSSLAFASVGANLTSPPGHGPYCFRIHGQIYHRAGTLHPEEGQPRKFAQLYILDSGLAAEQRLSLTENSKCSPELMKELSSFMALNNPFAKATKMLHEVEIEAEEEARQQNQPKSLLFMAIVQTKERDIIRYNAPRANEVAIVFQGDDGEPPLNSSEKRSLQSFSPIHKED</sequence>
<dbReference type="OrthoDB" id="8043223at2759"/>
<feature type="region of interest" description="Disordered" evidence="1">
    <location>
        <begin position="452"/>
        <end position="476"/>
    </location>
</feature>
<evidence type="ECO:0000313" key="2">
    <source>
        <dbReference type="EMBL" id="OXA46878.1"/>
    </source>
</evidence>
<gene>
    <name evidence="2" type="ORF">Fcan01_18095</name>
</gene>
<evidence type="ECO:0000313" key="3">
    <source>
        <dbReference type="Proteomes" id="UP000198287"/>
    </source>
</evidence>
<feature type="region of interest" description="Disordered" evidence="1">
    <location>
        <begin position="157"/>
        <end position="196"/>
    </location>
</feature>
<dbReference type="AlphaFoldDB" id="A0A226DPD2"/>
<proteinExistence type="predicted"/>
<keyword evidence="3" id="KW-1185">Reference proteome</keyword>